<sequence>MAAEQRERRSRSAESSARASGGRARSGSRTGARAAVGAREAAEQAGEILGALVDGPVEGISGVCRTEEGWRVGVDVLELSRIPDTTSLLATYEVDLDRDGDLLEYCRTRRFRRGAADGE</sequence>
<evidence type="ECO:0000313" key="2">
    <source>
        <dbReference type="EMBL" id="MDT0382346.1"/>
    </source>
</evidence>
<reference evidence="3" key="1">
    <citation type="submission" date="2023-07" db="EMBL/GenBank/DDBJ databases">
        <title>30 novel species of actinomycetes from the DSMZ collection.</title>
        <authorList>
            <person name="Nouioui I."/>
        </authorList>
    </citation>
    <scope>NUCLEOTIDE SEQUENCE [LARGE SCALE GENOMIC DNA]</scope>
    <source>
        <strain evidence="3">DSM 42041</strain>
    </source>
</reference>
<dbReference type="PIRSF" id="PIRSF028743">
    <property type="entry name" value="GvpO_protein"/>
    <property type="match status" value="1"/>
</dbReference>
<accession>A0ABU2NZD4</accession>
<evidence type="ECO:0000256" key="1">
    <source>
        <dbReference type="SAM" id="MobiDB-lite"/>
    </source>
</evidence>
<dbReference type="Proteomes" id="UP001183414">
    <property type="component" value="Unassembled WGS sequence"/>
</dbReference>
<dbReference type="RefSeq" id="WP_311675940.1">
    <property type="nucleotide sequence ID" value="NZ_JAVREQ010000034.1"/>
</dbReference>
<dbReference type="InterPro" id="IPR008634">
    <property type="entry name" value="Gas-vesicle_GvpO"/>
</dbReference>
<keyword evidence="3" id="KW-1185">Reference proteome</keyword>
<feature type="region of interest" description="Disordered" evidence="1">
    <location>
        <begin position="1"/>
        <end position="39"/>
    </location>
</feature>
<proteinExistence type="predicted"/>
<gene>
    <name evidence="2" type="ORF">RM572_26660</name>
</gene>
<dbReference type="EMBL" id="JAVREQ010000034">
    <property type="protein sequence ID" value="MDT0382346.1"/>
    <property type="molecule type" value="Genomic_DNA"/>
</dbReference>
<protein>
    <submittedName>
        <fullName evidence="2">Gas vesicle protein</fullName>
    </submittedName>
</protein>
<organism evidence="2 3">
    <name type="scientific">Streptomyces hazeniae</name>
    <dbReference type="NCBI Taxonomy" id="3075538"/>
    <lineage>
        <taxon>Bacteria</taxon>
        <taxon>Bacillati</taxon>
        <taxon>Actinomycetota</taxon>
        <taxon>Actinomycetes</taxon>
        <taxon>Kitasatosporales</taxon>
        <taxon>Streptomycetaceae</taxon>
        <taxon>Streptomyces</taxon>
    </lineage>
</organism>
<feature type="compositionally biased region" description="Low complexity" evidence="1">
    <location>
        <begin position="13"/>
        <end position="39"/>
    </location>
</feature>
<dbReference type="Pfam" id="PF05800">
    <property type="entry name" value="GvpO"/>
    <property type="match status" value="1"/>
</dbReference>
<feature type="compositionally biased region" description="Basic and acidic residues" evidence="1">
    <location>
        <begin position="1"/>
        <end position="12"/>
    </location>
</feature>
<comment type="caution">
    <text evidence="2">The sequence shown here is derived from an EMBL/GenBank/DDBJ whole genome shotgun (WGS) entry which is preliminary data.</text>
</comment>
<evidence type="ECO:0000313" key="3">
    <source>
        <dbReference type="Proteomes" id="UP001183414"/>
    </source>
</evidence>
<name>A0ABU2NZD4_9ACTN</name>